<dbReference type="Gene3D" id="3.30.530.20">
    <property type="match status" value="1"/>
</dbReference>
<evidence type="ECO:0000313" key="4">
    <source>
        <dbReference type="Proteomes" id="UP000188929"/>
    </source>
</evidence>
<evidence type="ECO:0000313" key="3">
    <source>
        <dbReference type="EMBL" id="ONH27825.1"/>
    </source>
</evidence>
<protein>
    <submittedName>
        <fullName evidence="3">Cyclase</fullName>
    </submittedName>
</protein>
<organism evidence="3 4">
    <name type="scientific">Pseudofrankia asymbiotica</name>
    <dbReference type="NCBI Taxonomy" id="1834516"/>
    <lineage>
        <taxon>Bacteria</taxon>
        <taxon>Bacillati</taxon>
        <taxon>Actinomycetota</taxon>
        <taxon>Actinomycetes</taxon>
        <taxon>Frankiales</taxon>
        <taxon>Frankiaceae</taxon>
        <taxon>Pseudofrankia</taxon>
    </lineage>
</organism>
<dbReference type="Proteomes" id="UP000188929">
    <property type="component" value="Unassembled WGS sequence"/>
</dbReference>
<gene>
    <name evidence="3" type="ORF">BL253_21440</name>
</gene>
<proteinExistence type="predicted"/>
<reference evidence="4" key="1">
    <citation type="submission" date="2016-10" db="EMBL/GenBank/DDBJ databases">
        <title>Frankia sp. NRRL B-16386 Genome sequencing.</title>
        <authorList>
            <person name="Ghodhbane-Gtari F."/>
            <person name="Swanson E."/>
            <person name="Gueddou A."/>
            <person name="Hezbri K."/>
            <person name="Ktari K."/>
            <person name="Nouioui I."/>
            <person name="Morris K."/>
            <person name="Simpson S."/>
            <person name="Abebe-Akele F."/>
            <person name="Thomas K."/>
            <person name="Gtari M."/>
            <person name="Tisa L.S."/>
        </authorList>
    </citation>
    <scope>NUCLEOTIDE SEQUENCE [LARGE SCALE GENOMIC DNA]</scope>
    <source>
        <strain evidence="4">NRRL B-16386</strain>
    </source>
</reference>
<evidence type="ECO:0000259" key="2">
    <source>
        <dbReference type="Pfam" id="PF03364"/>
    </source>
</evidence>
<evidence type="ECO:0000256" key="1">
    <source>
        <dbReference type="SAM" id="MobiDB-lite"/>
    </source>
</evidence>
<comment type="caution">
    <text evidence="3">The sequence shown here is derived from an EMBL/GenBank/DDBJ whole genome shotgun (WGS) entry which is preliminary data.</text>
</comment>
<feature type="domain" description="Coenzyme Q-binding protein COQ10 START" evidence="2">
    <location>
        <begin position="129"/>
        <end position="250"/>
    </location>
</feature>
<feature type="region of interest" description="Disordered" evidence="1">
    <location>
        <begin position="261"/>
        <end position="288"/>
    </location>
</feature>
<dbReference type="Pfam" id="PF03364">
    <property type="entry name" value="Polyketide_cyc"/>
    <property type="match status" value="1"/>
</dbReference>
<dbReference type="CDD" id="cd07817">
    <property type="entry name" value="SRPBCC_8"/>
    <property type="match status" value="1"/>
</dbReference>
<dbReference type="SUPFAM" id="SSF55961">
    <property type="entry name" value="Bet v1-like"/>
    <property type="match status" value="1"/>
</dbReference>
<keyword evidence="4" id="KW-1185">Reference proteome</keyword>
<dbReference type="PANTHER" id="PTHR33824">
    <property type="entry name" value="POLYKETIDE CYCLASE/DEHYDRASE AND LIPID TRANSPORT SUPERFAMILY PROTEIN"/>
    <property type="match status" value="1"/>
</dbReference>
<name>A0A1V2I8E7_9ACTN</name>
<dbReference type="STRING" id="1834516.BL253_21440"/>
<dbReference type="InterPro" id="IPR005031">
    <property type="entry name" value="COQ10_START"/>
</dbReference>
<dbReference type="AlphaFoldDB" id="A0A1V2I8E7"/>
<dbReference type="PANTHER" id="PTHR33824:SF7">
    <property type="entry name" value="POLYKETIDE CYCLASE_DEHYDRASE AND LIPID TRANSPORT SUPERFAMILY PROTEIN"/>
    <property type="match status" value="1"/>
</dbReference>
<feature type="compositionally biased region" description="Basic and acidic residues" evidence="1">
    <location>
        <begin position="279"/>
        <end position="288"/>
    </location>
</feature>
<dbReference type="InterPro" id="IPR023393">
    <property type="entry name" value="START-like_dom_sf"/>
</dbReference>
<sequence>MAKALGLFSLGLGAPAAVIRVAGTENTAASRAVSRALGAREIASGVGVLGSRLPGRWLWGRVAGDAIDLSVLAIAALRHRDDPPRLLRQAITAGVVTGVTVVDVVAARRHAGGPSAGPTRARSSTTVRRTPDDLYRAWHDFEELPTFMYHLDSVRTSNGHSHWKAKGPAGGAVEWDAEIVEDRPGELIGWRSVGDADVRNAGTVRFVPAPGERGTEVHVELEYDVPAGAPGAAVAKLLGEEPGQQIADDLRRFKQLMETGEVVRSEGSPTGARSAVHLLDQRPARPLD</sequence>
<accession>A0A1V2I8E7</accession>
<dbReference type="InterPro" id="IPR047137">
    <property type="entry name" value="ORF3"/>
</dbReference>
<dbReference type="EMBL" id="MOMC01000044">
    <property type="protein sequence ID" value="ONH27825.1"/>
    <property type="molecule type" value="Genomic_DNA"/>
</dbReference>